<evidence type="ECO:0000256" key="2">
    <source>
        <dbReference type="ARBA" id="ARBA00023125"/>
    </source>
</evidence>
<dbReference type="RefSeq" id="WP_219763962.1">
    <property type="nucleotide sequence ID" value="NZ_JAHYBZ010000005.1"/>
</dbReference>
<organism evidence="5 6">
    <name type="scientific">Roseomonas alba</name>
    <dbReference type="NCBI Taxonomy" id="2846776"/>
    <lineage>
        <taxon>Bacteria</taxon>
        <taxon>Pseudomonadati</taxon>
        <taxon>Pseudomonadota</taxon>
        <taxon>Alphaproteobacteria</taxon>
        <taxon>Acetobacterales</taxon>
        <taxon>Roseomonadaceae</taxon>
        <taxon>Roseomonas</taxon>
    </lineage>
</organism>
<keyword evidence="3" id="KW-0804">Transcription</keyword>
<dbReference type="PROSITE" id="PS00356">
    <property type="entry name" value="HTH_LACI_1"/>
    <property type="match status" value="1"/>
</dbReference>
<dbReference type="GO" id="GO:0003677">
    <property type="term" value="F:DNA binding"/>
    <property type="evidence" value="ECO:0007669"/>
    <property type="project" value="UniProtKB-KW"/>
</dbReference>
<dbReference type="Proteomes" id="UP001196565">
    <property type="component" value="Unassembled WGS sequence"/>
</dbReference>
<evidence type="ECO:0000313" key="5">
    <source>
        <dbReference type="EMBL" id="MBW6399355.1"/>
    </source>
</evidence>
<dbReference type="PANTHER" id="PTHR30146:SF33">
    <property type="entry name" value="TRANSCRIPTIONAL REGULATOR"/>
    <property type="match status" value="1"/>
</dbReference>
<evidence type="ECO:0000256" key="3">
    <source>
        <dbReference type="ARBA" id="ARBA00023163"/>
    </source>
</evidence>
<evidence type="ECO:0000313" key="6">
    <source>
        <dbReference type="Proteomes" id="UP001196565"/>
    </source>
</evidence>
<gene>
    <name evidence="5" type="ORF">KPL78_15965</name>
</gene>
<keyword evidence="6" id="KW-1185">Reference proteome</keyword>
<dbReference type="PANTHER" id="PTHR30146">
    <property type="entry name" value="LACI-RELATED TRANSCRIPTIONAL REPRESSOR"/>
    <property type="match status" value="1"/>
</dbReference>
<protein>
    <submittedName>
        <fullName evidence="5">LacI family DNA-binding transcriptional regulator</fullName>
    </submittedName>
</protein>
<dbReference type="InterPro" id="IPR046335">
    <property type="entry name" value="LacI/GalR-like_sensor"/>
</dbReference>
<accession>A0ABS7AAM6</accession>
<keyword evidence="1" id="KW-0805">Transcription regulation</keyword>
<evidence type="ECO:0000256" key="1">
    <source>
        <dbReference type="ARBA" id="ARBA00023015"/>
    </source>
</evidence>
<dbReference type="PROSITE" id="PS50932">
    <property type="entry name" value="HTH_LACI_2"/>
    <property type="match status" value="1"/>
</dbReference>
<dbReference type="CDD" id="cd01575">
    <property type="entry name" value="PBP1_GntR"/>
    <property type="match status" value="1"/>
</dbReference>
<name>A0ABS7AAM6_9PROT</name>
<dbReference type="SUPFAM" id="SSF53822">
    <property type="entry name" value="Periplasmic binding protein-like I"/>
    <property type="match status" value="1"/>
</dbReference>
<sequence length="329" mass="35906">MRMRDVAERAGVSTMTVSRALNSPDRVSPEVRRRVEEAVSAIGYVPNRLAGNLSSNRSNVAGLVVPSIRNTLFSDTIQGISDVLRRHGHHLMVADSGYSPAEEEALVTAFVAQRVAGLVLHNTTHTPALRALIRRSGVPVVENGTLTDDPLDMVVSYSNVDAARAMTLHLLRLGYRRIGLVTLPLAHNERSQERRRGYSAALAEAGLPADPRIMLEMPPGLPSGCEAIVRLVEMTPSVDAVFFAGDVLAVGALLECQRRVWAVPGRVAIASFDDIDLLRQLNPAITTVRLPRLEVGRRSAEILLDRIHGRSSERVRVDLGFEIIQRAST</sequence>
<dbReference type="Gene3D" id="3.40.50.2300">
    <property type="match status" value="2"/>
</dbReference>
<evidence type="ECO:0000259" key="4">
    <source>
        <dbReference type="PROSITE" id="PS50932"/>
    </source>
</evidence>
<dbReference type="Pfam" id="PF13377">
    <property type="entry name" value="Peripla_BP_3"/>
    <property type="match status" value="1"/>
</dbReference>
<keyword evidence="2 5" id="KW-0238">DNA-binding</keyword>
<dbReference type="Gene3D" id="1.10.260.40">
    <property type="entry name" value="lambda repressor-like DNA-binding domains"/>
    <property type="match status" value="1"/>
</dbReference>
<dbReference type="InterPro" id="IPR028082">
    <property type="entry name" value="Peripla_BP_I"/>
</dbReference>
<dbReference type="InterPro" id="IPR000843">
    <property type="entry name" value="HTH_LacI"/>
</dbReference>
<dbReference type="Pfam" id="PF00356">
    <property type="entry name" value="LacI"/>
    <property type="match status" value="1"/>
</dbReference>
<feature type="domain" description="HTH lacI-type" evidence="4">
    <location>
        <begin position="1"/>
        <end position="55"/>
    </location>
</feature>
<dbReference type="InterPro" id="IPR010982">
    <property type="entry name" value="Lambda_DNA-bd_dom_sf"/>
</dbReference>
<comment type="caution">
    <text evidence="5">The sequence shown here is derived from an EMBL/GenBank/DDBJ whole genome shotgun (WGS) entry which is preliminary data.</text>
</comment>
<dbReference type="SUPFAM" id="SSF47413">
    <property type="entry name" value="lambda repressor-like DNA-binding domains"/>
    <property type="match status" value="1"/>
</dbReference>
<dbReference type="CDD" id="cd01392">
    <property type="entry name" value="HTH_LacI"/>
    <property type="match status" value="1"/>
</dbReference>
<dbReference type="EMBL" id="JAHYBZ010000005">
    <property type="protein sequence ID" value="MBW6399355.1"/>
    <property type="molecule type" value="Genomic_DNA"/>
</dbReference>
<dbReference type="SMART" id="SM00354">
    <property type="entry name" value="HTH_LACI"/>
    <property type="match status" value="1"/>
</dbReference>
<proteinExistence type="predicted"/>
<reference evidence="5 6" key="1">
    <citation type="submission" date="2021-07" db="EMBL/GenBank/DDBJ databases">
        <authorList>
            <person name="So Y."/>
        </authorList>
    </citation>
    <scope>NUCLEOTIDE SEQUENCE [LARGE SCALE GENOMIC DNA]</scope>
    <source>
        <strain evidence="5 6">HJA6</strain>
    </source>
</reference>